<evidence type="ECO:0000313" key="2">
    <source>
        <dbReference type="Proteomes" id="UP001276659"/>
    </source>
</evidence>
<accession>A0AAD9Z9M9</accession>
<comment type="caution">
    <text evidence="1">The sequence shown here is derived from an EMBL/GenBank/DDBJ whole genome shotgun (WGS) entry which is preliminary data.</text>
</comment>
<name>A0AAD9Z9M9_9LECA</name>
<sequence>MAQQPTYLLAPNFHFKPGTGPIALGNIIADPLRPHRALTTVDVGTLKAVYPRIETMTDYDCSMMRETSSDLSMAVWAQFVQTVCAKVSGERGTSVHTNYTMGALETAYFVTDPTLEEIEARLKVPRVQAVIKAGSMPGLRQPVYMVTGLMIAKGFAAQQERGKYRAGEVEIRGNVPTPAGDVGLGVNLAKSASTEESNTWKAGEEIVFAYQLLKIEVKGWKGTKIEYDELRHKAAYLSKDDEDEEDDDDEITGQVTASVVNEDNLPVSRSTGGFTTVELGEGKSKITCIAAVDM</sequence>
<protein>
    <submittedName>
        <fullName evidence="1">Uncharacterized protein</fullName>
    </submittedName>
</protein>
<dbReference type="EMBL" id="JASNWA010000007">
    <property type="protein sequence ID" value="KAK3173568.1"/>
    <property type="molecule type" value="Genomic_DNA"/>
</dbReference>
<dbReference type="Proteomes" id="UP001276659">
    <property type="component" value="Unassembled WGS sequence"/>
</dbReference>
<keyword evidence="2" id="KW-1185">Reference proteome</keyword>
<proteinExistence type="predicted"/>
<dbReference type="AlphaFoldDB" id="A0AAD9Z9M9"/>
<organism evidence="1 2">
    <name type="scientific">Lepraria neglecta</name>
    <dbReference type="NCBI Taxonomy" id="209136"/>
    <lineage>
        <taxon>Eukaryota</taxon>
        <taxon>Fungi</taxon>
        <taxon>Dikarya</taxon>
        <taxon>Ascomycota</taxon>
        <taxon>Pezizomycotina</taxon>
        <taxon>Lecanoromycetes</taxon>
        <taxon>OSLEUM clade</taxon>
        <taxon>Lecanoromycetidae</taxon>
        <taxon>Lecanorales</taxon>
        <taxon>Lecanorineae</taxon>
        <taxon>Stereocaulaceae</taxon>
        <taxon>Lepraria</taxon>
    </lineage>
</organism>
<evidence type="ECO:0000313" key="1">
    <source>
        <dbReference type="EMBL" id="KAK3173568.1"/>
    </source>
</evidence>
<reference evidence="1" key="1">
    <citation type="submission" date="2022-11" db="EMBL/GenBank/DDBJ databases">
        <title>Chromosomal genome sequence assembly and mating type (MAT) locus characterization of the leprose asexual lichenized fungus Lepraria neglecta (Nyl.) Erichsen.</title>
        <authorList>
            <person name="Allen J.L."/>
            <person name="Pfeffer B."/>
        </authorList>
    </citation>
    <scope>NUCLEOTIDE SEQUENCE</scope>
    <source>
        <strain evidence="1">Allen 5258</strain>
    </source>
</reference>
<gene>
    <name evidence="1" type="ORF">OEA41_006899</name>
</gene>